<dbReference type="Gene3D" id="2.30.30.100">
    <property type="match status" value="1"/>
</dbReference>
<evidence type="ECO:0000313" key="2">
    <source>
        <dbReference type="Proteomes" id="UP001275315"/>
    </source>
</evidence>
<protein>
    <submittedName>
        <fullName evidence="1">Veg family protein</fullName>
    </submittedName>
</protein>
<comment type="caution">
    <text evidence="1">The sequence shown here is derived from an EMBL/GenBank/DDBJ whole genome shotgun (WGS) entry which is preliminary data.</text>
</comment>
<accession>A0ABU5CUE5</accession>
<name>A0ABU5CUE5_9BACI</name>
<organism evidence="1 2">
    <name type="scientific">Paracerasibacillus soli</name>
    <dbReference type="NCBI Taxonomy" id="480284"/>
    <lineage>
        <taxon>Bacteria</taxon>
        <taxon>Bacillati</taxon>
        <taxon>Bacillota</taxon>
        <taxon>Bacilli</taxon>
        <taxon>Bacillales</taxon>
        <taxon>Bacillaceae</taxon>
        <taxon>Paracerasibacillus</taxon>
    </lineage>
</organism>
<proteinExistence type="predicted"/>
<reference evidence="1 2" key="1">
    <citation type="submission" date="2023-10" db="EMBL/GenBank/DDBJ databases">
        <title>Virgibacillus soli CC-YMP-6 genome.</title>
        <authorList>
            <person name="Miliotis G."/>
            <person name="Sengupta P."/>
            <person name="Hameed A."/>
            <person name="Chuvochina M."/>
            <person name="Mcdonagh F."/>
            <person name="Simpson A.C."/>
            <person name="Singh N.K."/>
            <person name="Rekha P.D."/>
            <person name="Raman K."/>
            <person name="Hugenholtz P."/>
            <person name="Venkateswaran K."/>
        </authorList>
    </citation>
    <scope>NUCLEOTIDE SEQUENCE [LARGE SCALE GENOMIC DNA]</scope>
    <source>
        <strain evidence="1 2">CC-YMP-6</strain>
    </source>
</reference>
<gene>
    <name evidence="1" type="ORF">RWD45_17190</name>
</gene>
<keyword evidence="2" id="KW-1185">Reference proteome</keyword>
<dbReference type="PANTHER" id="PTHR40026:SF1">
    <property type="entry name" value="PROTEIN VEG"/>
    <property type="match status" value="1"/>
</dbReference>
<sequence length="86" mass="9886">MAKTLLEIKRGLEGQIGRRLRLRANGGRRKTIERNGILTETYPAVFIVELDQDENAFERVSYSYADVLTETVELNFLDERNKAIAE</sequence>
<dbReference type="PIRSF" id="PIRSF037257">
    <property type="entry name" value="DUF1021"/>
    <property type="match status" value="1"/>
</dbReference>
<dbReference type="PANTHER" id="PTHR40026">
    <property type="entry name" value="PROTEIN VEG"/>
    <property type="match status" value="1"/>
</dbReference>
<dbReference type="RefSeq" id="WP_320380854.1">
    <property type="nucleotide sequence ID" value="NZ_JAWDIQ010000003.1"/>
</dbReference>
<dbReference type="Proteomes" id="UP001275315">
    <property type="component" value="Unassembled WGS sequence"/>
</dbReference>
<dbReference type="NCBIfam" id="NF046033">
    <property type="entry name" value="BflmStimVeg"/>
    <property type="match status" value="1"/>
</dbReference>
<dbReference type="EMBL" id="JAWDIQ010000003">
    <property type="protein sequence ID" value="MDY0409995.1"/>
    <property type="molecule type" value="Genomic_DNA"/>
</dbReference>
<dbReference type="Pfam" id="PF06257">
    <property type="entry name" value="VEG"/>
    <property type="match status" value="1"/>
</dbReference>
<dbReference type="InterPro" id="IPR009366">
    <property type="entry name" value="Protein_Veg"/>
</dbReference>
<evidence type="ECO:0000313" key="1">
    <source>
        <dbReference type="EMBL" id="MDY0409995.1"/>
    </source>
</evidence>